<dbReference type="GeneID" id="9833227"/>
<dbReference type="Proteomes" id="UP000009170">
    <property type="component" value="Unassembled WGS sequence"/>
</dbReference>
<accession>A0A090M0N0</accession>
<sequence length="290" mass="32820">MRSTRSHPSAPASVARRRASSTSTGANRRRRARRIPRGFDDIDAVAEDVSVDDYATWRHENPKRASAWEAYADARPEGGSYSVGKKPLDEQFLSELMLALLRNHRRGVRAEVILQKVRSNMELDGYKSVLVGIGRMEQWELAREVIDFVKAEGRERADEVLTSNWFMALATRRLEEEAYDATCDVFDYMREFGSKPSGETIEVFARLTDAEPYMTQAQRDKVREIAGWLSESDAGKALWHVHFGNPAEEFQPGAPGALTPNRTISVALESGDIDLYGDIDKLRDKLKDFY</sequence>
<organism evidence="2 3">
    <name type="scientific">Ostreococcus tauri</name>
    <name type="common">Marine green alga</name>
    <dbReference type="NCBI Taxonomy" id="70448"/>
    <lineage>
        <taxon>Eukaryota</taxon>
        <taxon>Viridiplantae</taxon>
        <taxon>Chlorophyta</taxon>
        <taxon>Mamiellophyceae</taxon>
        <taxon>Mamiellales</taxon>
        <taxon>Bathycoccaceae</taxon>
        <taxon>Ostreococcus</taxon>
    </lineage>
</organism>
<dbReference type="InParanoid" id="A0A090M0N0"/>
<proteinExistence type="predicted"/>
<dbReference type="KEGG" id="ota:OT_ostta04g04840"/>
<keyword evidence="3" id="KW-1185">Reference proteome</keyword>
<reference evidence="3" key="1">
    <citation type="journal article" date="2006" name="Proc. Natl. Acad. Sci. U.S.A.">
        <title>Genome analysis of the smallest free-living eukaryote Ostreococcus tauri unveils many unique features.</title>
        <authorList>
            <person name="Derelle E."/>
            <person name="Ferraz C."/>
            <person name="Rombauts S."/>
            <person name="Rouze P."/>
            <person name="Worden A.Z."/>
            <person name="Robbens S."/>
            <person name="Partensky F."/>
            <person name="Degroeve S."/>
            <person name="Echeynie S."/>
            <person name="Cooke R."/>
            <person name="Saeys Y."/>
            <person name="Wuyts J."/>
            <person name="Jabbari K."/>
            <person name="Bowler C."/>
            <person name="Panaud O."/>
            <person name="Piegu B."/>
            <person name="Ball S.G."/>
            <person name="Ral J.-P."/>
            <person name="Bouget F.-Y."/>
            <person name="Piganeau G."/>
            <person name="De Baets B."/>
            <person name="Picard A."/>
            <person name="Delseny M."/>
            <person name="Demaille J."/>
            <person name="Van de Peer Y."/>
            <person name="Moreau H."/>
        </authorList>
    </citation>
    <scope>NUCLEOTIDE SEQUENCE [LARGE SCALE GENOMIC DNA]</scope>
    <source>
        <strain evidence="3">OTTH 0595 / CCAP 157/2 / RCC745</strain>
    </source>
</reference>
<name>A0A090M0N0_OSTTA</name>
<evidence type="ECO:0000313" key="3">
    <source>
        <dbReference type="Proteomes" id="UP000009170"/>
    </source>
</evidence>
<dbReference type="AlphaFoldDB" id="A0A090M0N0"/>
<protein>
    <submittedName>
        <fullName evidence="2">Unnamed product</fullName>
    </submittedName>
</protein>
<evidence type="ECO:0000256" key="1">
    <source>
        <dbReference type="SAM" id="MobiDB-lite"/>
    </source>
</evidence>
<feature type="compositionally biased region" description="Low complexity" evidence="1">
    <location>
        <begin position="1"/>
        <end position="26"/>
    </location>
</feature>
<feature type="region of interest" description="Disordered" evidence="1">
    <location>
        <begin position="1"/>
        <end position="34"/>
    </location>
</feature>
<evidence type="ECO:0000313" key="2">
    <source>
        <dbReference type="EMBL" id="CEF97736.1"/>
    </source>
</evidence>
<dbReference type="RefSeq" id="XP_022838857.1">
    <property type="nucleotide sequence ID" value="XM_022984606.1"/>
</dbReference>
<dbReference type="EMBL" id="CAID01000004">
    <property type="protein sequence ID" value="CEF97736.1"/>
    <property type="molecule type" value="Genomic_DNA"/>
</dbReference>
<comment type="caution">
    <text evidence="2">The sequence shown here is derived from an EMBL/GenBank/DDBJ whole genome shotgun (WGS) entry which is preliminary data.</text>
</comment>
<dbReference type="OrthoDB" id="497226at2759"/>
<gene>
    <name evidence="2" type="ORF">OT_ostta04g04840</name>
</gene>
<reference evidence="2 3" key="2">
    <citation type="journal article" date="2014" name="BMC Genomics">
        <title>An improved genome of the model marine alga Ostreococcus tauri unfolds by assessing Illumina de novo assemblies.</title>
        <authorList>
            <person name="Blanc-Mathieu R."/>
            <person name="Verhelst B."/>
            <person name="Derelle E."/>
            <person name="Rombauts S."/>
            <person name="Bouget F.Y."/>
            <person name="Carre I."/>
            <person name="Chateau A."/>
            <person name="Eyre-Walker A."/>
            <person name="Grimsley N."/>
            <person name="Moreau H."/>
            <person name="Piegu B."/>
            <person name="Rivals E."/>
            <person name="Schackwitz W."/>
            <person name="Van de Peer Y."/>
            <person name="Piganeau G."/>
        </authorList>
    </citation>
    <scope>NUCLEOTIDE SEQUENCE [LARGE SCALE GENOMIC DNA]</scope>
    <source>
        <strain evidence="3">OTTH 0595 / CCAP 157/2 / RCC745</strain>
    </source>
</reference>